<accession>A0ABX6S946</accession>
<protein>
    <submittedName>
        <fullName evidence="7">MerR family transcriptional regulator</fullName>
    </submittedName>
</protein>
<evidence type="ECO:0000256" key="2">
    <source>
        <dbReference type="ARBA" id="ARBA00023015"/>
    </source>
</evidence>
<keyword evidence="4" id="KW-0804">Transcription</keyword>
<evidence type="ECO:0000313" key="8">
    <source>
        <dbReference type="Proteomes" id="UP000515490"/>
    </source>
</evidence>
<dbReference type="SUPFAM" id="SSF46955">
    <property type="entry name" value="Putative DNA-binding domain"/>
    <property type="match status" value="1"/>
</dbReference>
<dbReference type="PROSITE" id="PS00552">
    <property type="entry name" value="HTH_MERR_1"/>
    <property type="match status" value="1"/>
</dbReference>
<dbReference type="SMART" id="SM00422">
    <property type="entry name" value="HTH_MERR"/>
    <property type="match status" value="1"/>
</dbReference>
<evidence type="ECO:0000313" key="7">
    <source>
        <dbReference type="EMBL" id="QNF29783.1"/>
    </source>
</evidence>
<evidence type="ECO:0000256" key="3">
    <source>
        <dbReference type="ARBA" id="ARBA00023125"/>
    </source>
</evidence>
<evidence type="ECO:0000256" key="1">
    <source>
        <dbReference type="ARBA" id="ARBA00022491"/>
    </source>
</evidence>
<organism evidence="7 8">
    <name type="scientific">Metabacillus elymi</name>
    <dbReference type="NCBI Taxonomy" id="2745198"/>
    <lineage>
        <taxon>Bacteria</taxon>
        <taxon>Bacillati</taxon>
        <taxon>Bacillota</taxon>
        <taxon>Bacilli</taxon>
        <taxon>Bacillales</taxon>
        <taxon>Bacillaceae</taxon>
        <taxon>Metabacillus</taxon>
    </lineage>
</organism>
<proteinExistence type="predicted"/>
<reference evidence="7 8" key="1">
    <citation type="submission" date="2020-06" db="EMBL/GenBank/DDBJ databases">
        <title>Metabacillus dokdonensis sp. nov., isolated from the rhizosphere of Elymus tsukushiensis, a plant native to the Dokdo Islands, Republic of Korea.</title>
        <authorList>
            <person name="Lee S.Y."/>
            <person name="Hwang Y.J."/>
            <person name="Son J.S."/>
            <person name="Ghim S.Y."/>
        </authorList>
    </citation>
    <scope>NUCLEOTIDE SEQUENCE [LARGE SCALE GENOMIC DNA]</scope>
    <source>
        <strain evidence="7 8">KUDC1714</strain>
    </source>
</reference>
<dbReference type="PANTHER" id="PTHR30204:SF69">
    <property type="entry name" value="MERR-FAMILY TRANSCRIPTIONAL REGULATOR"/>
    <property type="match status" value="1"/>
</dbReference>
<evidence type="ECO:0000256" key="5">
    <source>
        <dbReference type="SAM" id="Coils"/>
    </source>
</evidence>
<feature type="coiled-coil region" evidence="5">
    <location>
        <begin position="87"/>
        <end position="121"/>
    </location>
</feature>
<dbReference type="EMBL" id="CP055263">
    <property type="protein sequence ID" value="QNF29783.1"/>
    <property type="molecule type" value="Genomic_DNA"/>
</dbReference>
<dbReference type="Proteomes" id="UP000515490">
    <property type="component" value="Chromosome"/>
</dbReference>
<gene>
    <name evidence="7" type="ORF">HUW50_21185</name>
</gene>
<keyword evidence="1" id="KW-0678">Repressor</keyword>
<keyword evidence="8" id="KW-1185">Reference proteome</keyword>
<keyword evidence="5" id="KW-0175">Coiled coil</keyword>
<sequence>MEAVILTYSIGEFSKIVGLSEHTLRFYEKEGLIKVNRDDNNVRIYSDENKLWIESLLHLKNTGMSLKDMKQFAMWGHIGDETMEERLALLKNHRKKVVEELEKIRQSLKHLDTKINVYENNKLGNCFFGN</sequence>
<evidence type="ECO:0000259" key="6">
    <source>
        <dbReference type="PROSITE" id="PS50937"/>
    </source>
</evidence>
<dbReference type="InterPro" id="IPR009061">
    <property type="entry name" value="DNA-bd_dom_put_sf"/>
</dbReference>
<feature type="domain" description="HTH merR-type" evidence="6">
    <location>
        <begin position="7"/>
        <end position="75"/>
    </location>
</feature>
<keyword evidence="2" id="KW-0805">Transcription regulation</keyword>
<evidence type="ECO:0000256" key="4">
    <source>
        <dbReference type="ARBA" id="ARBA00023163"/>
    </source>
</evidence>
<dbReference type="PANTHER" id="PTHR30204">
    <property type="entry name" value="REDOX-CYCLING DRUG-SENSING TRANSCRIPTIONAL ACTIVATOR SOXR"/>
    <property type="match status" value="1"/>
</dbReference>
<dbReference type="Pfam" id="PF13411">
    <property type="entry name" value="MerR_1"/>
    <property type="match status" value="1"/>
</dbReference>
<name>A0ABX6S946_9BACI</name>
<keyword evidence="3" id="KW-0238">DNA-binding</keyword>
<dbReference type="PROSITE" id="PS50937">
    <property type="entry name" value="HTH_MERR_2"/>
    <property type="match status" value="1"/>
</dbReference>
<dbReference type="Gene3D" id="1.10.1660.10">
    <property type="match status" value="1"/>
</dbReference>
<dbReference type="InterPro" id="IPR047057">
    <property type="entry name" value="MerR_fam"/>
</dbReference>
<dbReference type="InterPro" id="IPR000551">
    <property type="entry name" value="MerR-type_HTH_dom"/>
</dbReference>
<dbReference type="CDD" id="cd01109">
    <property type="entry name" value="HTH_YyaN"/>
    <property type="match status" value="1"/>
</dbReference>